<dbReference type="Proteomes" id="UP000325672">
    <property type="component" value="Unassembled WGS sequence"/>
</dbReference>
<dbReference type="AlphaFoldDB" id="A0A5N6SZV1"/>
<organism evidence="2 3">
    <name type="scientific">Aspergillus pseudotamarii</name>
    <dbReference type="NCBI Taxonomy" id="132259"/>
    <lineage>
        <taxon>Eukaryota</taxon>
        <taxon>Fungi</taxon>
        <taxon>Dikarya</taxon>
        <taxon>Ascomycota</taxon>
        <taxon>Pezizomycotina</taxon>
        <taxon>Eurotiomycetes</taxon>
        <taxon>Eurotiomycetidae</taxon>
        <taxon>Eurotiales</taxon>
        <taxon>Aspergillaceae</taxon>
        <taxon>Aspergillus</taxon>
        <taxon>Aspergillus subgen. Circumdati</taxon>
    </lineage>
</organism>
<keyword evidence="1" id="KW-0812">Transmembrane</keyword>
<gene>
    <name evidence="2" type="ORF">BDV38DRAFT_243134</name>
</gene>
<proteinExistence type="predicted"/>
<sequence>MSISARGSFQRRSTPLQPFLFELSSFTQRRLNHSFALSPLFIFFYCIYYSCYY</sequence>
<dbReference type="RefSeq" id="XP_031915323.1">
    <property type="nucleotide sequence ID" value="XM_032054181.1"/>
</dbReference>
<keyword evidence="1" id="KW-0472">Membrane</keyword>
<dbReference type="EMBL" id="ML743567">
    <property type="protein sequence ID" value="KAE8139260.1"/>
    <property type="molecule type" value="Genomic_DNA"/>
</dbReference>
<feature type="non-terminal residue" evidence="2">
    <location>
        <position position="53"/>
    </location>
</feature>
<evidence type="ECO:0000313" key="3">
    <source>
        <dbReference type="Proteomes" id="UP000325672"/>
    </source>
</evidence>
<evidence type="ECO:0000256" key="1">
    <source>
        <dbReference type="SAM" id="Phobius"/>
    </source>
</evidence>
<dbReference type="GeneID" id="43638391"/>
<name>A0A5N6SZV1_ASPPS</name>
<evidence type="ECO:0000313" key="2">
    <source>
        <dbReference type="EMBL" id="KAE8139260.1"/>
    </source>
</evidence>
<keyword evidence="1" id="KW-1133">Transmembrane helix</keyword>
<accession>A0A5N6SZV1</accession>
<feature type="transmembrane region" description="Helical" evidence="1">
    <location>
        <begin position="31"/>
        <end position="50"/>
    </location>
</feature>
<reference evidence="2 3" key="1">
    <citation type="submission" date="2019-04" db="EMBL/GenBank/DDBJ databases">
        <title>Friends and foes A comparative genomics study of 23 Aspergillus species from section Flavi.</title>
        <authorList>
            <consortium name="DOE Joint Genome Institute"/>
            <person name="Kjaerbolling I."/>
            <person name="Vesth T."/>
            <person name="Frisvad J.C."/>
            <person name="Nybo J.L."/>
            <person name="Theobald S."/>
            <person name="Kildgaard S."/>
            <person name="Isbrandt T."/>
            <person name="Kuo A."/>
            <person name="Sato A."/>
            <person name="Lyhne E.K."/>
            <person name="Kogle M.E."/>
            <person name="Wiebenga A."/>
            <person name="Kun R.S."/>
            <person name="Lubbers R.J."/>
            <person name="Makela M.R."/>
            <person name="Barry K."/>
            <person name="Chovatia M."/>
            <person name="Clum A."/>
            <person name="Daum C."/>
            <person name="Haridas S."/>
            <person name="He G."/>
            <person name="LaButti K."/>
            <person name="Lipzen A."/>
            <person name="Mondo S."/>
            <person name="Riley R."/>
            <person name="Salamov A."/>
            <person name="Simmons B.A."/>
            <person name="Magnuson J.K."/>
            <person name="Henrissat B."/>
            <person name="Mortensen U.H."/>
            <person name="Larsen T.O."/>
            <person name="Devries R.P."/>
            <person name="Grigoriev I.V."/>
            <person name="Machida M."/>
            <person name="Baker S.E."/>
            <person name="Andersen M.R."/>
        </authorList>
    </citation>
    <scope>NUCLEOTIDE SEQUENCE [LARGE SCALE GENOMIC DNA]</scope>
    <source>
        <strain evidence="2 3">CBS 117625</strain>
    </source>
</reference>
<protein>
    <submittedName>
        <fullName evidence="2">Uncharacterized protein</fullName>
    </submittedName>
</protein>
<keyword evidence="3" id="KW-1185">Reference proteome</keyword>